<sequence>MTLRLHTIIASTRPGRVGPAVGAWFQGVAEAHPAFDARLVDLADFALPVFDEPNHPRSGKYVHDHTKAWSESVAAADAFVFVAPEYNFHPTPALVNALTYLAQEWAYKPAGFVSYGGASGAVRSVDNTKGLLTVLRMVPLLEQVMVPLVGQKVKDGVFQAEEIHETSARAMLDELAKLGGALKPLHAG</sequence>
<dbReference type="STRING" id="356660.SAMN05444336_103509"/>
<proteinExistence type="predicted"/>
<dbReference type="InterPro" id="IPR005025">
    <property type="entry name" value="FMN_Rdtase-like_dom"/>
</dbReference>
<dbReference type="AlphaFoldDB" id="A0A1H2ZJ49"/>
<gene>
    <name evidence="2" type="ORF">SAMN05444336_103509</name>
</gene>
<dbReference type="GO" id="GO:0005829">
    <property type="term" value="C:cytosol"/>
    <property type="evidence" value="ECO:0007669"/>
    <property type="project" value="TreeGrafter"/>
</dbReference>
<dbReference type="PANTHER" id="PTHR30543:SF21">
    <property type="entry name" value="NAD(P)H-DEPENDENT FMN REDUCTASE LOT6"/>
    <property type="match status" value="1"/>
</dbReference>
<dbReference type="EMBL" id="FNMZ01000003">
    <property type="protein sequence ID" value="SDX16739.1"/>
    <property type="molecule type" value="Genomic_DNA"/>
</dbReference>
<dbReference type="Gene3D" id="3.40.50.360">
    <property type="match status" value="1"/>
</dbReference>
<dbReference type="PANTHER" id="PTHR30543">
    <property type="entry name" value="CHROMATE REDUCTASE"/>
    <property type="match status" value="1"/>
</dbReference>
<dbReference type="GO" id="GO:0016491">
    <property type="term" value="F:oxidoreductase activity"/>
    <property type="evidence" value="ECO:0007669"/>
    <property type="project" value="InterPro"/>
</dbReference>
<dbReference type="SUPFAM" id="SSF52218">
    <property type="entry name" value="Flavoproteins"/>
    <property type="match status" value="1"/>
</dbReference>
<dbReference type="Proteomes" id="UP000199118">
    <property type="component" value="Unassembled WGS sequence"/>
</dbReference>
<accession>A0A1H2ZJ49</accession>
<dbReference type="InterPro" id="IPR029039">
    <property type="entry name" value="Flavoprotein-like_sf"/>
</dbReference>
<reference evidence="2 3" key="1">
    <citation type="submission" date="2016-10" db="EMBL/GenBank/DDBJ databases">
        <authorList>
            <person name="de Groot N.N."/>
        </authorList>
    </citation>
    <scope>NUCLEOTIDE SEQUENCE [LARGE SCALE GENOMIC DNA]</scope>
    <source>
        <strain evidence="2 3">DSM 17890</strain>
    </source>
</reference>
<organism evidence="2 3">
    <name type="scientific">Albimonas donghaensis</name>
    <dbReference type="NCBI Taxonomy" id="356660"/>
    <lineage>
        <taxon>Bacteria</taxon>
        <taxon>Pseudomonadati</taxon>
        <taxon>Pseudomonadota</taxon>
        <taxon>Alphaproteobacteria</taxon>
        <taxon>Rhodobacterales</taxon>
        <taxon>Paracoccaceae</taxon>
        <taxon>Albimonas</taxon>
    </lineage>
</organism>
<evidence type="ECO:0000313" key="2">
    <source>
        <dbReference type="EMBL" id="SDX16739.1"/>
    </source>
</evidence>
<name>A0A1H2ZJ49_9RHOB</name>
<dbReference type="GO" id="GO:0010181">
    <property type="term" value="F:FMN binding"/>
    <property type="evidence" value="ECO:0007669"/>
    <property type="project" value="TreeGrafter"/>
</dbReference>
<dbReference type="RefSeq" id="WP_092681991.1">
    <property type="nucleotide sequence ID" value="NZ_FNMZ01000003.1"/>
</dbReference>
<evidence type="ECO:0000313" key="3">
    <source>
        <dbReference type="Proteomes" id="UP000199118"/>
    </source>
</evidence>
<dbReference type="OrthoDB" id="9812295at2"/>
<evidence type="ECO:0000259" key="1">
    <source>
        <dbReference type="Pfam" id="PF03358"/>
    </source>
</evidence>
<dbReference type="Pfam" id="PF03358">
    <property type="entry name" value="FMN_red"/>
    <property type="match status" value="1"/>
</dbReference>
<protein>
    <submittedName>
        <fullName evidence="2">NAD(P)H-dependent FMN reductase</fullName>
    </submittedName>
</protein>
<dbReference type="InterPro" id="IPR050712">
    <property type="entry name" value="NAD(P)H-dep_reductase"/>
</dbReference>
<feature type="domain" description="NADPH-dependent FMN reductase-like" evidence="1">
    <location>
        <begin position="4"/>
        <end position="147"/>
    </location>
</feature>
<keyword evidence="3" id="KW-1185">Reference proteome</keyword>